<organism evidence="3 4">
    <name type="scientific">Polarella glacialis</name>
    <name type="common">Dinoflagellate</name>
    <dbReference type="NCBI Taxonomy" id="89957"/>
    <lineage>
        <taxon>Eukaryota</taxon>
        <taxon>Sar</taxon>
        <taxon>Alveolata</taxon>
        <taxon>Dinophyceae</taxon>
        <taxon>Suessiales</taxon>
        <taxon>Suessiaceae</taxon>
        <taxon>Polarella</taxon>
    </lineage>
</organism>
<evidence type="ECO:0000313" key="4">
    <source>
        <dbReference type="Proteomes" id="UP000654075"/>
    </source>
</evidence>
<protein>
    <recommendedName>
        <fullName evidence="2">RAP domain-containing protein</fullName>
    </recommendedName>
</protein>
<feature type="region of interest" description="Disordered" evidence="1">
    <location>
        <begin position="436"/>
        <end position="471"/>
    </location>
</feature>
<keyword evidence="4" id="KW-1185">Reference proteome</keyword>
<dbReference type="Pfam" id="PF08373">
    <property type="entry name" value="RAP"/>
    <property type="match status" value="1"/>
</dbReference>
<dbReference type="SMART" id="SM00952">
    <property type="entry name" value="RAP"/>
    <property type="match status" value="1"/>
</dbReference>
<sequence length="989" mass="107188">MARATWAARAQLLAKLRPFAAPGSTGAGTAPAELLPEVCGHLRGFGPGDLRLVLAAYASHPPDAPHLRLKLGIASPPAADLNHLGDPEPSRRSSQPEAVQLQDLLVQLLVGGSRLGTTTHLLEAAESVAIFAPIGRRSGPEFWEIFAERVGRLTSGSGLDGQQMARVFAACAKWQKRSQGHPEALPCGRAWSHMLRSLGGRLAEPEFLSALELPEIVALARHAALLGEPQVRLAAAIGHRVGGQGPGGDAGGKKRDATAASVLSPQDLIDLIGAAGRLGGRLHMMTRALADRLEPHTPELPTSSLVQLCGHLGSLEMFPSKLAAALEALLPERMRRGDLSVDEKLRLLKASGRLRWRVPEVLGPLVTSLGQKPDQLDGLGAAALGTILYELYRLDVWDEVVVKAVCQRLRGPCAAALESAIEVGAKSDAAALDWAAGQTPTTSRHDDESEACEEDVSQDVSSEAAEGQQEEQPVLGNWLTLPWKTSANVLLALSYFSVHEPDLQRRLVHELLRARDLPPEAISQLKTFEMAVRVGHAAVTFRDLGGLAARWLFSIRQTASPPEPRSGSAFADDVSASAQSISWHHQPEVEVGPYLLDFAGVHENEGERYRPDGWDDAKPGRSLAKFCVAIEADGPSHFYRPHGRPWHWTSTSKLRHRLLTAMRIRVAHVPYYDWLRLEGLQQKEIYLTDLLLRIQSGDIRSLGLPVSPQQAASPEGGPEGAMGAAGKASEEAARGRKSTKIVVAKASSVGAEAGVAVYTHISSQKRLELSSYGLAELSPTEEPPFGWNWNIEPIGLTTQAYYGKFRLGSEPRILRFLCPASWVVSRPNIDFNGAAGTVQVNDYARGDSATLFVDGANTGKIQDFKKEDFNREIYKALTQKGTNFIQDINIDKVMDGDVPGYKIVEYSYEIYSGAGFTINRSGIASLSQAADTEALEIFWAGVVSGRWQDMGKDLTKIVRSFRCGKVPQGVKIDTLKEFKPLGENFKLDK</sequence>
<proteinExistence type="predicted"/>
<feature type="domain" description="RAP" evidence="2">
    <location>
        <begin position="628"/>
        <end position="689"/>
    </location>
</feature>
<dbReference type="InterPro" id="IPR013584">
    <property type="entry name" value="RAP"/>
</dbReference>
<reference evidence="3" key="1">
    <citation type="submission" date="2021-02" db="EMBL/GenBank/DDBJ databases">
        <authorList>
            <person name="Dougan E. K."/>
            <person name="Rhodes N."/>
            <person name="Thang M."/>
            <person name="Chan C."/>
        </authorList>
    </citation>
    <scope>NUCLEOTIDE SEQUENCE</scope>
</reference>
<dbReference type="OrthoDB" id="446204at2759"/>
<feature type="compositionally biased region" description="Low complexity" evidence="1">
    <location>
        <begin position="711"/>
        <end position="725"/>
    </location>
</feature>
<evidence type="ECO:0000259" key="2">
    <source>
        <dbReference type="PROSITE" id="PS51286"/>
    </source>
</evidence>
<dbReference type="Proteomes" id="UP000654075">
    <property type="component" value="Unassembled WGS sequence"/>
</dbReference>
<evidence type="ECO:0000256" key="1">
    <source>
        <dbReference type="SAM" id="MobiDB-lite"/>
    </source>
</evidence>
<feature type="region of interest" description="Disordered" evidence="1">
    <location>
        <begin position="705"/>
        <end position="725"/>
    </location>
</feature>
<feature type="compositionally biased region" description="Acidic residues" evidence="1">
    <location>
        <begin position="448"/>
        <end position="457"/>
    </location>
</feature>
<evidence type="ECO:0000313" key="3">
    <source>
        <dbReference type="EMBL" id="CAE8592085.1"/>
    </source>
</evidence>
<comment type="caution">
    <text evidence="3">The sequence shown here is derived from an EMBL/GenBank/DDBJ whole genome shotgun (WGS) entry which is preliminary data.</text>
</comment>
<dbReference type="PROSITE" id="PS51286">
    <property type="entry name" value="RAP"/>
    <property type="match status" value="1"/>
</dbReference>
<dbReference type="AlphaFoldDB" id="A0A813DZY0"/>
<feature type="region of interest" description="Disordered" evidence="1">
    <location>
        <begin position="78"/>
        <end position="97"/>
    </location>
</feature>
<dbReference type="EMBL" id="CAJNNV010005450">
    <property type="protein sequence ID" value="CAE8592085.1"/>
    <property type="molecule type" value="Genomic_DNA"/>
</dbReference>
<name>A0A813DZY0_POLGL</name>
<accession>A0A813DZY0</accession>
<gene>
    <name evidence="3" type="ORF">PGLA1383_LOCUS10743</name>
</gene>